<dbReference type="InterPro" id="IPR013783">
    <property type="entry name" value="Ig-like_fold"/>
</dbReference>
<evidence type="ECO:0000259" key="6">
    <source>
        <dbReference type="PROSITE" id="PS50835"/>
    </source>
</evidence>
<dbReference type="SUPFAM" id="SSF48726">
    <property type="entry name" value="Immunoglobulin"/>
    <property type="match status" value="1"/>
</dbReference>
<dbReference type="Pfam" id="PF07686">
    <property type="entry name" value="V-set"/>
    <property type="match status" value="1"/>
</dbReference>
<protein>
    <recommendedName>
        <fullName evidence="6">Ig-like domain-containing protein</fullName>
    </recommendedName>
</protein>
<dbReference type="InterPro" id="IPR013106">
    <property type="entry name" value="Ig_V-set"/>
</dbReference>
<evidence type="ECO:0000256" key="5">
    <source>
        <dbReference type="SAM" id="MobiDB-lite"/>
    </source>
</evidence>
<evidence type="ECO:0000256" key="2">
    <source>
        <dbReference type="ARBA" id="ARBA00022859"/>
    </source>
</evidence>
<dbReference type="InterPro" id="IPR007110">
    <property type="entry name" value="Ig-like_dom"/>
</dbReference>
<dbReference type="AlphaFoldDB" id="A0AAW0H2S2"/>
<evidence type="ECO:0000313" key="7">
    <source>
        <dbReference type="EMBL" id="KAK7797177.1"/>
    </source>
</evidence>
<proteinExistence type="predicted"/>
<gene>
    <name evidence="7" type="ORF">U0070_027652</name>
</gene>
<keyword evidence="1" id="KW-0732">Signal</keyword>
<comment type="caution">
    <text evidence="7">The sequence shown here is derived from an EMBL/GenBank/DDBJ whole genome shotgun (WGS) entry which is preliminary data.</text>
</comment>
<keyword evidence="2" id="KW-0391">Immunity</keyword>
<dbReference type="InterPro" id="IPR050413">
    <property type="entry name" value="TCR_beta_variable"/>
</dbReference>
<dbReference type="InterPro" id="IPR036179">
    <property type="entry name" value="Ig-like_dom_sf"/>
</dbReference>
<dbReference type="Gene3D" id="2.60.40.10">
    <property type="entry name" value="Immunoglobulins"/>
    <property type="match status" value="1"/>
</dbReference>
<dbReference type="Proteomes" id="UP001488838">
    <property type="component" value="Unassembled WGS sequence"/>
</dbReference>
<organism evidence="7 8">
    <name type="scientific">Myodes glareolus</name>
    <name type="common">Bank vole</name>
    <name type="synonym">Clethrionomys glareolus</name>
    <dbReference type="NCBI Taxonomy" id="447135"/>
    <lineage>
        <taxon>Eukaryota</taxon>
        <taxon>Metazoa</taxon>
        <taxon>Chordata</taxon>
        <taxon>Craniata</taxon>
        <taxon>Vertebrata</taxon>
        <taxon>Euteleostomi</taxon>
        <taxon>Mammalia</taxon>
        <taxon>Eutheria</taxon>
        <taxon>Euarchontoglires</taxon>
        <taxon>Glires</taxon>
        <taxon>Rodentia</taxon>
        <taxon>Myomorpha</taxon>
        <taxon>Muroidea</taxon>
        <taxon>Cricetidae</taxon>
        <taxon>Arvicolinae</taxon>
        <taxon>Myodes</taxon>
    </lineage>
</organism>
<reference evidence="7 8" key="1">
    <citation type="journal article" date="2023" name="bioRxiv">
        <title>Conserved and derived expression patterns and positive selection on dental genes reveal complex evolutionary context of ever-growing rodent molars.</title>
        <authorList>
            <person name="Calamari Z.T."/>
            <person name="Song A."/>
            <person name="Cohen E."/>
            <person name="Akter M."/>
            <person name="Roy R.D."/>
            <person name="Hallikas O."/>
            <person name="Christensen M.M."/>
            <person name="Li P."/>
            <person name="Marangoni P."/>
            <person name="Jernvall J."/>
            <person name="Klein O.D."/>
        </authorList>
    </citation>
    <scope>NUCLEOTIDE SEQUENCE [LARGE SCALE GENOMIC DNA]</scope>
    <source>
        <strain evidence="7">V071</strain>
    </source>
</reference>
<evidence type="ECO:0000256" key="4">
    <source>
        <dbReference type="ARBA" id="ARBA00023319"/>
    </source>
</evidence>
<evidence type="ECO:0000313" key="8">
    <source>
        <dbReference type="Proteomes" id="UP001488838"/>
    </source>
</evidence>
<keyword evidence="4" id="KW-0393">Immunoglobulin domain</keyword>
<feature type="domain" description="Ig-like" evidence="6">
    <location>
        <begin position="55"/>
        <end position="130"/>
    </location>
</feature>
<dbReference type="GO" id="GO:0007166">
    <property type="term" value="P:cell surface receptor signaling pathway"/>
    <property type="evidence" value="ECO:0007669"/>
    <property type="project" value="TreeGrafter"/>
</dbReference>
<dbReference type="GO" id="GO:0005886">
    <property type="term" value="C:plasma membrane"/>
    <property type="evidence" value="ECO:0007669"/>
    <property type="project" value="TreeGrafter"/>
</dbReference>
<sequence>MLFVLEFLLLDRSYLPGLPLVDLAVFAACSGFKGNNCVGAQIIHQQPAVSVQPVGSSLSVECTVQGQSSPNLYWYWQDKGGTLQQLFYSISVGDVVSVAARNLSASRPQDGQFTLSSEKLLLSHSGFYFCAWSITLTGVGQASVQKPHPPLGPTTLSRSPC</sequence>
<keyword evidence="3" id="KW-1064">Adaptive immunity</keyword>
<evidence type="ECO:0000256" key="3">
    <source>
        <dbReference type="ARBA" id="ARBA00023130"/>
    </source>
</evidence>
<accession>A0AAW0H2S2</accession>
<evidence type="ECO:0000256" key="1">
    <source>
        <dbReference type="ARBA" id="ARBA00022729"/>
    </source>
</evidence>
<keyword evidence="8" id="KW-1185">Reference proteome</keyword>
<dbReference type="EMBL" id="JBBHLL010000882">
    <property type="protein sequence ID" value="KAK7797177.1"/>
    <property type="molecule type" value="Genomic_DNA"/>
</dbReference>
<dbReference type="PANTHER" id="PTHR23268:SF31">
    <property type="entry name" value="T CELL RECEPTOR BETA VARIABLE 30"/>
    <property type="match status" value="1"/>
</dbReference>
<dbReference type="PROSITE" id="PS50835">
    <property type="entry name" value="IG_LIKE"/>
    <property type="match status" value="1"/>
</dbReference>
<feature type="region of interest" description="Disordered" evidence="5">
    <location>
        <begin position="142"/>
        <end position="161"/>
    </location>
</feature>
<dbReference type="PANTHER" id="PTHR23268">
    <property type="entry name" value="T-CELL RECEPTOR BETA CHAIN"/>
    <property type="match status" value="1"/>
</dbReference>
<dbReference type="GO" id="GO:0002250">
    <property type="term" value="P:adaptive immune response"/>
    <property type="evidence" value="ECO:0007669"/>
    <property type="project" value="UniProtKB-KW"/>
</dbReference>
<name>A0AAW0H2S2_MYOGA</name>